<organism evidence="2">
    <name type="scientific">Anopheles darlingi</name>
    <name type="common">Mosquito</name>
    <dbReference type="NCBI Taxonomy" id="43151"/>
    <lineage>
        <taxon>Eukaryota</taxon>
        <taxon>Metazoa</taxon>
        <taxon>Ecdysozoa</taxon>
        <taxon>Arthropoda</taxon>
        <taxon>Hexapoda</taxon>
        <taxon>Insecta</taxon>
        <taxon>Pterygota</taxon>
        <taxon>Neoptera</taxon>
        <taxon>Endopterygota</taxon>
        <taxon>Diptera</taxon>
        <taxon>Nematocera</taxon>
        <taxon>Culicoidea</taxon>
        <taxon>Culicidae</taxon>
        <taxon>Anophelinae</taxon>
        <taxon>Anopheles</taxon>
    </lineage>
</organism>
<dbReference type="AlphaFoldDB" id="A0A2M4DKG4"/>
<accession>A0A2M4DKG4</accession>
<feature type="signal peptide" evidence="1">
    <location>
        <begin position="1"/>
        <end position="23"/>
    </location>
</feature>
<feature type="chain" id="PRO_5014850440" evidence="1">
    <location>
        <begin position="24"/>
        <end position="79"/>
    </location>
</feature>
<keyword evidence="1" id="KW-0732">Signal</keyword>
<reference evidence="2" key="1">
    <citation type="submission" date="2018-01" db="EMBL/GenBank/DDBJ databases">
        <title>An insight into the sialome of Amazonian anophelines.</title>
        <authorList>
            <person name="Ribeiro J.M."/>
            <person name="Scarpassa V."/>
            <person name="Calvo E."/>
        </authorList>
    </citation>
    <scope>NUCLEOTIDE SEQUENCE</scope>
</reference>
<sequence>MSRIWKSVYVYVSLCVNAALTWGDIPAPRFNTPKVFKRIARDVDATEETHRTTAISGVRESYSNFYPSVKVSPATTSLV</sequence>
<dbReference type="EMBL" id="GGFL01013857">
    <property type="protein sequence ID" value="MBW78035.1"/>
    <property type="molecule type" value="Transcribed_RNA"/>
</dbReference>
<name>A0A2M4DKG4_ANODA</name>
<proteinExistence type="predicted"/>
<evidence type="ECO:0000313" key="2">
    <source>
        <dbReference type="EMBL" id="MBW78035.1"/>
    </source>
</evidence>
<evidence type="ECO:0000256" key="1">
    <source>
        <dbReference type="SAM" id="SignalP"/>
    </source>
</evidence>
<protein>
    <submittedName>
        <fullName evidence="2">Putative secreted protein</fullName>
    </submittedName>
</protein>